<keyword evidence="16" id="KW-1185">Reference proteome</keyword>
<dbReference type="AlphaFoldDB" id="A0A9P6B7W8"/>
<keyword evidence="12" id="KW-0012">Acyltransferase</keyword>
<feature type="transmembrane region" description="Helical" evidence="14">
    <location>
        <begin position="334"/>
        <end position="355"/>
    </location>
</feature>
<keyword evidence="7 14" id="KW-1133">Transmembrane helix</keyword>
<reference evidence="15" key="1">
    <citation type="journal article" date="2020" name="Nat. Commun.">
        <title>Large-scale genome sequencing of mycorrhizal fungi provides insights into the early evolution of symbiotic traits.</title>
        <authorList>
            <person name="Miyauchi S."/>
            <person name="Kiss E."/>
            <person name="Kuo A."/>
            <person name="Drula E."/>
            <person name="Kohler A."/>
            <person name="Sanchez-Garcia M."/>
            <person name="Morin E."/>
            <person name="Andreopoulos B."/>
            <person name="Barry K.W."/>
            <person name="Bonito G."/>
            <person name="Buee M."/>
            <person name="Carver A."/>
            <person name="Chen C."/>
            <person name="Cichocki N."/>
            <person name="Clum A."/>
            <person name="Culley D."/>
            <person name="Crous P.W."/>
            <person name="Fauchery L."/>
            <person name="Girlanda M."/>
            <person name="Hayes R.D."/>
            <person name="Keri Z."/>
            <person name="LaButti K."/>
            <person name="Lipzen A."/>
            <person name="Lombard V."/>
            <person name="Magnuson J."/>
            <person name="Maillard F."/>
            <person name="Murat C."/>
            <person name="Nolan M."/>
            <person name="Ohm R.A."/>
            <person name="Pangilinan J."/>
            <person name="Pereira M.F."/>
            <person name="Perotto S."/>
            <person name="Peter M."/>
            <person name="Pfister S."/>
            <person name="Riley R."/>
            <person name="Sitrit Y."/>
            <person name="Stielow J.B."/>
            <person name="Szollosi G."/>
            <person name="Zifcakova L."/>
            <person name="Stursova M."/>
            <person name="Spatafora J.W."/>
            <person name="Tedersoo L."/>
            <person name="Vaario L.M."/>
            <person name="Yamada A."/>
            <person name="Yan M."/>
            <person name="Wang P."/>
            <person name="Xu J."/>
            <person name="Bruns T."/>
            <person name="Baldrian P."/>
            <person name="Vilgalys R."/>
            <person name="Dunand C."/>
            <person name="Henrissat B."/>
            <person name="Grigoriev I.V."/>
            <person name="Hibbett D."/>
            <person name="Nagy L.G."/>
            <person name="Martin F.M."/>
        </authorList>
    </citation>
    <scope>NUCLEOTIDE SEQUENCE</scope>
    <source>
        <strain evidence="15">UP504</strain>
    </source>
</reference>
<feature type="transmembrane region" description="Helical" evidence="14">
    <location>
        <begin position="147"/>
        <end position="165"/>
    </location>
</feature>
<dbReference type="OrthoDB" id="406287at2759"/>
<evidence type="ECO:0000256" key="13">
    <source>
        <dbReference type="SAM" id="MobiDB-lite"/>
    </source>
</evidence>
<accession>A0A9P6B7W8</accession>
<evidence type="ECO:0000256" key="9">
    <source>
        <dbReference type="ARBA" id="ARBA00023136"/>
    </source>
</evidence>
<sequence length="492" mass="55835">MSQNDDTGAVQTPSGSVLNLGSYFSISFEKVLNDDTLINDWVGLTLLDTMETFFDARIDLFERKIKQQKDRIQSRAAALAKAKIMTNAEELDKEVQKFKLKISKRLTTLTEAWHSAKVVRTREKFTFFMGVMNVMCTSLLFGLAPEWIHVAYTVQALYLLPLRFWEYKRKNYTYFLADLCYFANVLTLIYLWVFPWSAVFFIACYCLTHGALATAIITWRNSLVFHDGDKMTSLFIHMYPPLVLTVIRHFYKDVGVRFPAVTSISHLEPIKALIFSCLFYLLWQGLYWKLVLVNRREKIQSGLRTTSFSYLLNDKHGSIGRLLRGVGPAHRETYFMMGQFAYHILTELPAIFVLYDSPNWSFAFLMLIFGASVWNGGGYYIEVFGRKFERELEALRQELAASQSSQYSENGSGTPTVSQPGSPRPTSKDGEKFAVMADPEDDTISSNPIKLVTEDTVSSNASQSGESLDGGEELRVDHAVRDGTLGVKGKSD</sequence>
<gene>
    <name evidence="15" type="ORF">BS47DRAFT_1324743</name>
</gene>
<evidence type="ECO:0000256" key="8">
    <source>
        <dbReference type="ARBA" id="ARBA00023098"/>
    </source>
</evidence>
<feature type="transmembrane region" description="Helical" evidence="14">
    <location>
        <begin position="125"/>
        <end position="141"/>
    </location>
</feature>
<evidence type="ECO:0000256" key="4">
    <source>
        <dbReference type="ARBA" id="ARBA00022516"/>
    </source>
</evidence>
<keyword evidence="10" id="KW-0594">Phospholipid biosynthesis</keyword>
<dbReference type="GO" id="GO:0016020">
    <property type="term" value="C:membrane"/>
    <property type="evidence" value="ECO:0007669"/>
    <property type="project" value="UniProtKB-SubCell"/>
</dbReference>
<feature type="transmembrane region" description="Helical" evidence="14">
    <location>
        <begin position="361"/>
        <end position="381"/>
    </location>
</feature>
<feature type="transmembrane region" description="Helical" evidence="14">
    <location>
        <begin position="231"/>
        <end position="250"/>
    </location>
</feature>
<comment type="similarity">
    <text evidence="2">Belongs to the GPC1 family.</text>
</comment>
<dbReference type="Proteomes" id="UP000886523">
    <property type="component" value="Unassembled WGS sequence"/>
</dbReference>
<dbReference type="PANTHER" id="PTHR31201">
    <property type="entry name" value="OS01G0585100 PROTEIN"/>
    <property type="match status" value="1"/>
</dbReference>
<evidence type="ECO:0000313" key="16">
    <source>
        <dbReference type="Proteomes" id="UP000886523"/>
    </source>
</evidence>
<keyword evidence="6 14" id="KW-0812">Transmembrane</keyword>
<keyword evidence="8" id="KW-0443">Lipid metabolism</keyword>
<dbReference type="PANTHER" id="PTHR31201:SF1">
    <property type="entry name" value="GLYCEROPHOSPHOCHOLINE ACYLTRANSFERASE 1"/>
    <property type="match status" value="1"/>
</dbReference>
<feature type="region of interest" description="Disordered" evidence="13">
    <location>
        <begin position="401"/>
        <end position="492"/>
    </location>
</feature>
<evidence type="ECO:0000256" key="3">
    <source>
        <dbReference type="ARBA" id="ARBA00019082"/>
    </source>
</evidence>
<evidence type="ECO:0000256" key="2">
    <source>
        <dbReference type="ARBA" id="ARBA00006675"/>
    </source>
</evidence>
<feature type="transmembrane region" description="Helical" evidence="14">
    <location>
        <begin position="199"/>
        <end position="219"/>
    </location>
</feature>
<evidence type="ECO:0000256" key="1">
    <source>
        <dbReference type="ARBA" id="ARBA00004141"/>
    </source>
</evidence>
<name>A0A9P6B7W8_9AGAM</name>
<evidence type="ECO:0000256" key="14">
    <source>
        <dbReference type="SAM" id="Phobius"/>
    </source>
</evidence>
<keyword evidence="5" id="KW-0808">Transferase</keyword>
<keyword evidence="9 14" id="KW-0472">Membrane</keyword>
<feature type="transmembrane region" description="Helical" evidence="14">
    <location>
        <begin position="270"/>
        <end position="288"/>
    </location>
</feature>
<evidence type="ECO:0000256" key="12">
    <source>
        <dbReference type="ARBA" id="ARBA00023315"/>
    </source>
</evidence>
<evidence type="ECO:0000256" key="6">
    <source>
        <dbReference type="ARBA" id="ARBA00022692"/>
    </source>
</evidence>
<feature type="compositionally biased region" description="Basic and acidic residues" evidence="13">
    <location>
        <begin position="472"/>
        <end position="481"/>
    </location>
</feature>
<proteinExistence type="inferred from homology"/>
<protein>
    <recommendedName>
        <fullName evidence="3">Glycerophosphocholine acyltransferase 1</fullName>
    </recommendedName>
</protein>
<feature type="compositionally biased region" description="Polar residues" evidence="13">
    <location>
        <begin position="455"/>
        <end position="466"/>
    </location>
</feature>
<evidence type="ECO:0000256" key="10">
    <source>
        <dbReference type="ARBA" id="ARBA00023209"/>
    </source>
</evidence>
<feature type="transmembrane region" description="Helical" evidence="14">
    <location>
        <begin position="172"/>
        <end position="193"/>
    </location>
</feature>
<dbReference type="EMBL" id="MU128919">
    <property type="protein sequence ID" value="KAF9519164.1"/>
    <property type="molecule type" value="Genomic_DNA"/>
</dbReference>
<dbReference type="GO" id="GO:0016746">
    <property type="term" value="F:acyltransferase activity"/>
    <property type="evidence" value="ECO:0007669"/>
    <property type="project" value="UniProtKB-KW"/>
</dbReference>
<keyword evidence="11" id="KW-1208">Phospholipid metabolism</keyword>
<dbReference type="Pfam" id="PF10998">
    <property type="entry name" value="DUF2838"/>
    <property type="match status" value="1"/>
</dbReference>
<feature type="compositionally biased region" description="Polar residues" evidence="13">
    <location>
        <begin position="402"/>
        <end position="425"/>
    </location>
</feature>
<organism evidence="15 16">
    <name type="scientific">Hydnum rufescens UP504</name>
    <dbReference type="NCBI Taxonomy" id="1448309"/>
    <lineage>
        <taxon>Eukaryota</taxon>
        <taxon>Fungi</taxon>
        <taxon>Dikarya</taxon>
        <taxon>Basidiomycota</taxon>
        <taxon>Agaricomycotina</taxon>
        <taxon>Agaricomycetes</taxon>
        <taxon>Cantharellales</taxon>
        <taxon>Hydnaceae</taxon>
        <taxon>Hydnum</taxon>
    </lineage>
</organism>
<evidence type="ECO:0000313" key="15">
    <source>
        <dbReference type="EMBL" id="KAF9519164.1"/>
    </source>
</evidence>
<evidence type="ECO:0000256" key="5">
    <source>
        <dbReference type="ARBA" id="ARBA00022679"/>
    </source>
</evidence>
<evidence type="ECO:0000256" key="11">
    <source>
        <dbReference type="ARBA" id="ARBA00023264"/>
    </source>
</evidence>
<evidence type="ECO:0000256" key="7">
    <source>
        <dbReference type="ARBA" id="ARBA00022989"/>
    </source>
</evidence>
<comment type="caution">
    <text evidence="15">The sequence shown here is derived from an EMBL/GenBank/DDBJ whole genome shotgun (WGS) entry which is preliminary data.</text>
</comment>
<dbReference type="GO" id="GO:0006656">
    <property type="term" value="P:phosphatidylcholine biosynthetic process"/>
    <property type="evidence" value="ECO:0007669"/>
    <property type="project" value="TreeGrafter"/>
</dbReference>
<comment type="subcellular location">
    <subcellularLocation>
        <location evidence="1">Membrane</location>
        <topology evidence="1">Multi-pass membrane protein</topology>
    </subcellularLocation>
</comment>
<dbReference type="InterPro" id="IPR021261">
    <property type="entry name" value="GPCAT"/>
</dbReference>
<keyword evidence="4" id="KW-0444">Lipid biosynthesis</keyword>